<sequence length="280" mass="32435">KPLDGEHRIIDGYHSAYILARFKDGLYNGDYEEYIYNKLKAKGSYKEGWKDGTFRKYDDEGRVTEEKSYKSGKLDGAHRTFYTNGKLEMERFYKGGKQDGKDVYYEFDGTLRREHNYKDGKQTGKQYSYIKGTFELKETSYYNEQGLLDGDFEQLYLFGQPRTTGHYKNGQKDGTWVQIAESGDTLHITTYREGNEEGLQVRFDRETGSRLKEYYKKNNRYDGLYREYDPSTGELVHEATYEFGRLNGKAKSLVRDNGSTIGKPAPTSTDDRPVPSSRAT</sequence>
<organism evidence="2">
    <name type="scientific">human gut metagenome</name>
    <dbReference type="NCBI Taxonomy" id="408170"/>
    <lineage>
        <taxon>unclassified sequences</taxon>
        <taxon>metagenomes</taxon>
        <taxon>organismal metagenomes</taxon>
    </lineage>
</organism>
<comment type="caution">
    <text evidence="2">The sequence shown here is derived from an EMBL/GenBank/DDBJ whole genome shotgun (WGS) entry which is preliminary data.</text>
</comment>
<gene>
    <name evidence="2" type="ORF">LEA_17301</name>
</gene>
<feature type="region of interest" description="Disordered" evidence="1">
    <location>
        <begin position="254"/>
        <end position="280"/>
    </location>
</feature>
<reference evidence="2" key="1">
    <citation type="journal article" date="2013" name="Environ. Microbiol.">
        <title>Microbiota from the distal guts of lean and obese adolescents exhibit partial functional redundancy besides clear differences in community structure.</title>
        <authorList>
            <person name="Ferrer M."/>
            <person name="Ruiz A."/>
            <person name="Lanza F."/>
            <person name="Haange S.B."/>
            <person name="Oberbach A."/>
            <person name="Till H."/>
            <person name="Bargiela R."/>
            <person name="Campoy C."/>
            <person name="Segura M.T."/>
            <person name="Richter M."/>
            <person name="von Bergen M."/>
            <person name="Seifert J."/>
            <person name="Suarez A."/>
        </authorList>
    </citation>
    <scope>NUCLEOTIDE SEQUENCE</scope>
</reference>
<evidence type="ECO:0000256" key="1">
    <source>
        <dbReference type="SAM" id="MobiDB-lite"/>
    </source>
</evidence>
<evidence type="ECO:0008006" key="3">
    <source>
        <dbReference type="Google" id="ProtNLM"/>
    </source>
</evidence>
<dbReference type="Gene3D" id="2.20.110.10">
    <property type="entry name" value="Histone H3 K4-specific methyltransferase SET7/9 N-terminal domain"/>
    <property type="match status" value="1"/>
</dbReference>
<dbReference type="Gene3D" id="3.90.930.1">
    <property type="match status" value="1"/>
</dbReference>
<dbReference type="InterPro" id="IPR011652">
    <property type="entry name" value="MORN_2"/>
</dbReference>
<dbReference type="AlphaFoldDB" id="K1S1V5"/>
<proteinExistence type="predicted"/>
<name>K1S1V5_9ZZZZ</name>
<evidence type="ECO:0000313" key="2">
    <source>
        <dbReference type="EMBL" id="EKC51623.1"/>
    </source>
</evidence>
<protein>
    <recommendedName>
        <fullName evidence="3">Toxin-antitoxin system YwqK family antitoxin</fullName>
    </recommendedName>
</protein>
<dbReference type="SUPFAM" id="SSF82185">
    <property type="entry name" value="Histone H3 K4-specific methyltransferase SET7/9 N-terminal domain"/>
    <property type="match status" value="2"/>
</dbReference>
<dbReference type="Pfam" id="PF07661">
    <property type="entry name" value="MORN_2"/>
    <property type="match status" value="2"/>
</dbReference>
<dbReference type="EMBL" id="AJWY01011842">
    <property type="protein sequence ID" value="EKC51623.1"/>
    <property type="molecule type" value="Genomic_DNA"/>
</dbReference>
<feature type="non-terminal residue" evidence="2">
    <location>
        <position position="1"/>
    </location>
</feature>
<accession>K1S1V5</accession>